<dbReference type="PANTHER" id="PTHR21431:SF0">
    <property type="entry name" value="PREFOLDIN SUBUNIT 6"/>
    <property type="match status" value="1"/>
</dbReference>
<dbReference type="AlphaFoldDB" id="A0AAN6DM74"/>
<reference evidence="4" key="1">
    <citation type="journal article" date="2022" name="bioRxiv">
        <title>Deciphering the potential niche of two novel black yeast fungi from a biological soil crust based on their genomes, phenotypes, and melanin regulation.</title>
        <authorList>
            <consortium name="DOE Joint Genome Institute"/>
            <person name="Carr E.C."/>
            <person name="Barton Q."/>
            <person name="Grambo S."/>
            <person name="Sullivan M."/>
            <person name="Renfro C.M."/>
            <person name="Kuo A."/>
            <person name="Pangilinan J."/>
            <person name="Lipzen A."/>
            <person name="Keymanesh K."/>
            <person name="Savage E."/>
            <person name="Barry K."/>
            <person name="Grigoriev I.V."/>
            <person name="Riekhof W.R."/>
            <person name="Harris S.S."/>
        </authorList>
    </citation>
    <scope>NUCLEOTIDE SEQUENCE</scope>
    <source>
        <strain evidence="4">JF 03-4F</strain>
    </source>
</reference>
<dbReference type="InterPro" id="IPR009053">
    <property type="entry name" value="Prefoldin"/>
</dbReference>
<dbReference type="GO" id="GO:0016272">
    <property type="term" value="C:prefoldin complex"/>
    <property type="evidence" value="ECO:0007669"/>
    <property type="project" value="InterPro"/>
</dbReference>
<protein>
    <submittedName>
        <fullName evidence="4">Prefoldin beta subunit</fullName>
    </submittedName>
</protein>
<dbReference type="EMBL" id="MU404361">
    <property type="protein sequence ID" value="KAI1609180.1"/>
    <property type="molecule type" value="Genomic_DNA"/>
</dbReference>
<evidence type="ECO:0000256" key="3">
    <source>
        <dbReference type="SAM" id="Coils"/>
    </source>
</evidence>
<dbReference type="GO" id="GO:0051087">
    <property type="term" value="F:protein-folding chaperone binding"/>
    <property type="evidence" value="ECO:0007669"/>
    <property type="project" value="TreeGrafter"/>
</dbReference>
<dbReference type="Gene3D" id="1.10.287.370">
    <property type="match status" value="1"/>
</dbReference>
<dbReference type="PANTHER" id="PTHR21431">
    <property type="entry name" value="PREFOLDIN SUBUNIT 6"/>
    <property type="match status" value="1"/>
</dbReference>
<dbReference type="CDD" id="cd23161">
    <property type="entry name" value="Prefoldin_6"/>
    <property type="match status" value="1"/>
</dbReference>
<feature type="coiled-coil region" evidence="3">
    <location>
        <begin position="86"/>
        <end position="120"/>
    </location>
</feature>
<dbReference type="InterPro" id="IPR002777">
    <property type="entry name" value="PFD_beta-like"/>
</dbReference>
<dbReference type="SUPFAM" id="SSF46579">
    <property type="entry name" value="Prefoldin"/>
    <property type="match status" value="1"/>
</dbReference>
<sequence length="126" mass="14253">MEDDRNKLQTLSEALQKFQDDLQGAVEARQKLEAQQQENKAVQKEFTSLVDAAGIYKLVGPVLLKQDKTEAVSAVEGRLDFIGKEITRTETRIKELQEGSEKMRMELMQLQQKLQMAGQDQLEATG</sequence>
<dbReference type="GO" id="GO:0005737">
    <property type="term" value="C:cytoplasm"/>
    <property type="evidence" value="ECO:0007669"/>
    <property type="project" value="TreeGrafter"/>
</dbReference>
<keyword evidence="5" id="KW-1185">Reference proteome</keyword>
<dbReference type="Proteomes" id="UP001203852">
    <property type="component" value="Unassembled WGS sequence"/>
</dbReference>
<evidence type="ECO:0000313" key="4">
    <source>
        <dbReference type="EMBL" id="KAI1609180.1"/>
    </source>
</evidence>
<evidence type="ECO:0000313" key="5">
    <source>
        <dbReference type="Proteomes" id="UP001203852"/>
    </source>
</evidence>
<dbReference type="GO" id="GO:0051131">
    <property type="term" value="P:chaperone-mediated protein complex assembly"/>
    <property type="evidence" value="ECO:0007669"/>
    <property type="project" value="TreeGrafter"/>
</dbReference>
<dbReference type="GO" id="GO:0051082">
    <property type="term" value="F:unfolded protein binding"/>
    <property type="evidence" value="ECO:0007669"/>
    <property type="project" value="InterPro"/>
</dbReference>
<dbReference type="Pfam" id="PF01920">
    <property type="entry name" value="Prefoldin_2"/>
    <property type="match status" value="1"/>
</dbReference>
<dbReference type="FunFam" id="1.10.287.370:FF:000003">
    <property type="entry name" value="Prefoldin subunit 6"/>
    <property type="match status" value="1"/>
</dbReference>
<dbReference type="GO" id="GO:0006457">
    <property type="term" value="P:protein folding"/>
    <property type="evidence" value="ECO:0007669"/>
    <property type="project" value="InterPro"/>
</dbReference>
<gene>
    <name evidence="4" type="ORF">EDD36DRAFT_468851</name>
</gene>
<comment type="caution">
    <text evidence="4">The sequence shown here is derived from an EMBL/GenBank/DDBJ whole genome shotgun (WGS) entry which is preliminary data.</text>
</comment>
<accession>A0AAN6DM74</accession>
<keyword evidence="3" id="KW-0175">Coiled coil</keyword>
<feature type="coiled-coil region" evidence="3">
    <location>
        <begin position="1"/>
        <end position="52"/>
    </location>
</feature>
<keyword evidence="2" id="KW-0143">Chaperone</keyword>
<evidence type="ECO:0000256" key="2">
    <source>
        <dbReference type="ARBA" id="ARBA00023186"/>
    </source>
</evidence>
<proteinExistence type="inferred from homology"/>
<organism evidence="4 5">
    <name type="scientific">Exophiala viscosa</name>
    <dbReference type="NCBI Taxonomy" id="2486360"/>
    <lineage>
        <taxon>Eukaryota</taxon>
        <taxon>Fungi</taxon>
        <taxon>Dikarya</taxon>
        <taxon>Ascomycota</taxon>
        <taxon>Pezizomycotina</taxon>
        <taxon>Eurotiomycetes</taxon>
        <taxon>Chaetothyriomycetidae</taxon>
        <taxon>Chaetothyriales</taxon>
        <taxon>Herpotrichiellaceae</taxon>
        <taxon>Exophiala</taxon>
    </lineage>
</organism>
<evidence type="ECO:0000256" key="1">
    <source>
        <dbReference type="ARBA" id="ARBA00008045"/>
    </source>
</evidence>
<comment type="similarity">
    <text evidence="1">Belongs to the prefoldin subunit beta family.</text>
</comment>
<name>A0AAN6DM74_9EURO</name>